<gene>
    <name evidence="9" type="primary">flgK</name>
    <name evidence="9" type="ORF">KCG34_09285</name>
</gene>
<evidence type="ECO:0000256" key="6">
    <source>
        <dbReference type="ARBA" id="ARBA00023143"/>
    </source>
</evidence>
<organism evidence="9 10">
    <name type="scientific">Phenylobacterium montanum</name>
    <dbReference type="NCBI Taxonomy" id="2823693"/>
    <lineage>
        <taxon>Bacteria</taxon>
        <taxon>Pseudomonadati</taxon>
        <taxon>Pseudomonadota</taxon>
        <taxon>Alphaproteobacteria</taxon>
        <taxon>Caulobacterales</taxon>
        <taxon>Caulobacteraceae</taxon>
        <taxon>Phenylobacterium</taxon>
    </lineage>
</organism>
<dbReference type="GO" id="GO:0005576">
    <property type="term" value="C:extracellular region"/>
    <property type="evidence" value="ECO:0007669"/>
    <property type="project" value="UniProtKB-SubCell"/>
</dbReference>
<dbReference type="Pfam" id="PF22638">
    <property type="entry name" value="FlgK_D1"/>
    <property type="match status" value="1"/>
</dbReference>
<dbReference type="InterPro" id="IPR053927">
    <property type="entry name" value="FlgK_helical"/>
</dbReference>
<dbReference type="EMBL" id="CP073078">
    <property type="protein sequence ID" value="QUD90031.1"/>
    <property type="molecule type" value="Genomic_DNA"/>
</dbReference>
<comment type="subcellular location">
    <subcellularLocation>
        <location evidence="1">Bacterial flagellum</location>
    </subcellularLocation>
    <subcellularLocation>
        <location evidence="2">Secreted</location>
    </subcellularLocation>
</comment>
<proteinExistence type="inferred from homology"/>
<keyword evidence="9" id="KW-0282">Flagellum</keyword>
<sequence length="703" mass="70386">MSTLNSITQIATQGLYVAQTGINTVSDNITNVNTPGYVRKVINPEPVSVAGVGDGVNSAGISLATNIYLDNASNRASADLGDASITSTFLSQAQSFLGDPGASTGFFNQLNSVFSAFSAAANTPSTVSSTAAVNQVTSFLNQAQSVASSLNQLSSQADNQIGSDVTQVNQLLGQISQLNNSIVQSTSEGADPTDAQNAQNNLLNQLSSLMDVKIARTSTGGVGLSTSSGQILVSQAGAATLSYTPATSGATQVSITQPGTGVAPVSLQVQSGEIQGLLTLRNSTLPAVQDQVSEFVTQTVNALNAAHNASTSVPAPNTLTGSNVGTDIQTALSGFTGTTNIAVVNSSGVIQTQASIDFTAGTITVGGVATAFTPSNFAAQLNSALGGAATVNVVNNGLTISAASSSNGIAIADDPTTPSNKGGEGFSQYFGLNNLINSSIPTNYNTGLQPADANGFNAGGVITLRLSNGSGGQIMDVPVTIPAGGTIQNVLDTMNQTTGGVGLYGQFSLDANGQLSFTSNTPGAASVSVVSDNTQWGASGSSLSQIFGLGAAQRAQRTASFSVRSDIAANPTNISFAHLNLSAAAGTAALSAGDTSGALALANAGSIQLSFGAAGGMGAATTTVSQYAAQLAGALGNQASAASTAQTNAQAVQTEAQSRQQSIEGVNLDQELVNLTTYQQAYSASARLITATSDMFTALMNIQ</sequence>
<keyword evidence="5" id="KW-0964">Secreted</keyword>
<evidence type="ECO:0000256" key="5">
    <source>
        <dbReference type="ARBA" id="ARBA00022525"/>
    </source>
</evidence>
<evidence type="ECO:0000256" key="4">
    <source>
        <dbReference type="ARBA" id="ARBA00016244"/>
    </source>
</evidence>
<keyword evidence="6" id="KW-0975">Bacterial flagellum</keyword>
<name>A0A975IY28_9CAUL</name>
<keyword evidence="10" id="KW-1185">Reference proteome</keyword>
<dbReference type="KEGG" id="caul:KCG34_09285"/>
<dbReference type="RefSeq" id="WP_211940082.1">
    <property type="nucleotide sequence ID" value="NZ_CP073078.1"/>
</dbReference>
<comment type="similarity">
    <text evidence="3">Belongs to the flagella basal body rod proteins family.</text>
</comment>
<accession>A0A975IY28</accession>
<dbReference type="SUPFAM" id="SSF64518">
    <property type="entry name" value="Phase 1 flagellin"/>
    <property type="match status" value="1"/>
</dbReference>
<evidence type="ECO:0000259" key="7">
    <source>
        <dbReference type="Pfam" id="PF06429"/>
    </source>
</evidence>
<evidence type="ECO:0000256" key="1">
    <source>
        <dbReference type="ARBA" id="ARBA00004365"/>
    </source>
</evidence>
<evidence type="ECO:0000313" key="10">
    <source>
        <dbReference type="Proteomes" id="UP000676409"/>
    </source>
</evidence>
<dbReference type="Pfam" id="PF06429">
    <property type="entry name" value="Flg_bbr_C"/>
    <property type="match status" value="1"/>
</dbReference>
<dbReference type="PRINTS" id="PR01005">
    <property type="entry name" value="FLGHOOKAP1"/>
</dbReference>
<reference evidence="9" key="1">
    <citation type="submission" date="2021-04" db="EMBL/GenBank/DDBJ databases">
        <title>The complete genome sequence of Caulobacter sp. S6.</title>
        <authorList>
            <person name="Tang Y."/>
            <person name="Ouyang W."/>
            <person name="Liu Q."/>
            <person name="Huang B."/>
            <person name="Guo Z."/>
            <person name="Lei P."/>
        </authorList>
    </citation>
    <scope>NUCLEOTIDE SEQUENCE</scope>
    <source>
        <strain evidence="9">S6</strain>
    </source>
</reference>
<dbReference type="PANTHER" id="PTHR30033">
    <property type="entry name" value="FLAGELLAR HOOK-ASSOCIATED PROTEIN 1"/>
    <property type="match status" value="1"/>
</dbReference>
<keyword evidence="9" id="KW-0966">Cell projection</keyword>
<dbReference type="GO" id="GO:0044780">
    <property type="term" value="P:bacterial-type flagellum assembly"/>
    <property type="evidence" value="ECO:0007669"/>
    <property type="project" value="InterPro"/>
</dbReference>
<keyword evidence="9" id="KW-0969">Cilium</keyword>
<dbReference type="Proteomes" id="UP000676409">
    <property type="component" value="Chromosome"/>
</dbReference>
<dbReference type="PANTHER" id="PTHR30033:SF1">
    <property type="entry name" value="FLAGELLAR HOOK-ASSOCIATED PROTEIN 1"/>
    <property type="match status" value="1"/>
</dbReference>
<dbReference type="InterPro" id="IPR010930">
    <property type="entry name" value="Flg_bb/hook_C_dom"/>
</dbReference>
<evidence type="ECO:0000256" key="3">
    <source>
        <dbReference type="ARBA" id="ARBA00009677"/>
    </source>
</evidence>
<protein>
    <recommendedName>
        <fullName evidence="4">Flagellar hook-associated protein 1</fullName>
    </recommendedName>
</protein>
<dbReference type="GO" id="GO:0005198">
    <property type="term" value="F:structural molecule activity"/>
    <property type="evidence" value="ECO:0007669"/>
    <property type="project" value="InterPro"/>
</dbReference>
<evidence type="ECO:0000259" key="8">
    <source>
        <dbReference type="Pfam" id="PF22638"/>
    </source>
</evidence>
<feature type="domain" description="Flagellar hook-associated protein FlgK helical" evidence="8">
    <location>
        <begin position="90"/>
        <end position="310"/>
    </location>
</feature>
<evidence type="ECO:0000256" key="2">
    <source>
        <dbReference type="ARBA" id="ARBA00004613"/>
    </source>
</evidence>
<evidence type="ECO:0000313" key="9">
    <source>
        <dbReference type="EMBL" id="QUD90031.1"/>
    </source>
</evidence>
<dbReference type="GO" id="GO:0009424">
    <property type="term" value="C:bacterial-type flagellum hook"/>
    <property type="evidence" value="ECO:0007669"/>
    <property type="project" value="InterPro"/>
</dbReference>
<dbReference type="AlphaFoldDB" id="A0A975IY28"/>
<dbReference type="InterPro" id="IPR002371">
    <property type="entry name" value="FlgK"/>
</dbReference>
<dbReference type="NCBIfam" id="TIGR02492">
    <property type="entry name" value="flgK_ends"/>
    <property type="match status" value="1"/>
</dbReference>
<feature type="domain" description="Flagellar basal-body/hook protein C-terminal" evidence="7">
    <location>
        <begin position="665"/>
        <end position="701"/>
    </location>
</feature>